<dbReference type="Pfam" id="PF03787">
    <property type="entry name" value="RAMPs"/>
    <property type="match status" value="1"/>
</dbReference>
<organism evidence="3 4">
    <name type="scientific">Deinococcus piscis</name>
    <dbReference type="NCBI Taxonomy" id="394230"/>
    <lineage>
        <taxon>Bacteria</taxon>
        <taxon>Thermotogati</taxon>
        <taxon>Deinococcota</taxon>
        <taxon>Deinococci</taxon>
        <taxon>Deinococcales</taxon>
        <taxon>Deinococcaceae</taxon>
        <taxon>Deinococcus</taxon>
    </lineage>
</organism>
<proteinExistence type="predicted"/>
<dbReference type="RefSeq" id="WP_189643879.1">
    <property type="nucleotide sequence ID" value="NZ_BNAL01000037.1"/>
</dbReference>
<dbReference type="NCBIfam" id="TIGR01898">
    <property type="entry name" value="cas_TM1791_cmr6"/>
    <property type="match status" value="1"/>
</dbReference>
<dbReference type="PANTHER" id="PTHR39965:SF1">
    <property type="entry name" value="CRISPR SYSTEM CMR SUBUNIT CMR6"/>
    <property type="match status" value="1"/>
</dbReference>
<name>A0ABQ3KA81_9DEIO</name>
<keyword evidence="1" id="KW-0051">Antiviral defense</keyword>
<accession>A0ABQ3KA81</accession>
<dbReference type="PANTHER" id="PTHR39965">
    <property type="entry name" value="CRISPR SYSTEM CMR SUBUNIT CMR6"/>
    <property type="match status" value="1"/>
</dbReference>
<keyword evidence="4" id="KW-1185">Reference proteome</keyword>
<evidence type="ECO:0000259" key="2">
    <source>
        <dbReference type="Pfam" id="PF03787"/>
    </source>
</evidence>
<comment type="caution">
    <text evidence="3">The sequence shown here is derived from an EMBL/GenBank/DDBJ whole genome shotgun (WGS) entry which is preliminary data.</text>
</comment>
<protein>
    <submittedName>
        <fullName evidence="3">Type III-B CRISPR module RAMP protein Cmr6</fullName>
    </submittedName>
</protein>
<evidence type="ECO:0000256" key="1">
    <source>
        <dbReference type="ARBA" id="ARBA00023118"/>
    </source>
</evidence>
<dbReference type="EMBL" id="BNAL01000037">
    <property type="protein sequence ID" value="GHG09770.1"/>
    <property type="molecule type" value="Genomic_DNA"/>
</dbReference>
<reference evidence="4" key="1">
    <citation type="journal article" date="2019" name="Int. J. Syst. Evol. Microbiol.">
        <title>The Global Catalogue of Microorganisms (GCM) 10K type strain sequencing project: providing services to taxonomists for standard genome sequencing and annotation.</title>
        <authorList>
            <consortium name="The Broad Institute Genomics Platform"/>
            <consortium name="The Broad Institute Genome Sequencing Center for Infectious Disease"/>
            <person name="Wu L."/>
            <person name="Ma J."/>
        </authorList>
    </citation>
    <scope>NUCLEOTIDE SEQUENCE [LARGE SCALE GENOMIC DNA]</scope>
    <source>
        <strain evidence="4">CGMCC 1.18439</strain>
    </source>
</reference>
<gene>
    <name evidence="3" type="ORF">GCM10017783_22850</name>
</gene>
<sequence length="329" mass="36156">MRTDLRSFPLAEATHAGHALARLTPPKKSGQEVELLSRLKDIVNIKASSDYLAAFQRFQGAAAALEATHFEATTLGPLAIGLGNASAYEVGLTLHHTYGVPYLPASALKGLALRAALKNGMAQEDLDELFGSVGQAGAVHFLDGWLKPEQGQTLQLDTITVHHPDYYASGKEWPTDFDDPNPVTFLSVRPGLTFEVAMLGRSDWANLAADLLRWGLTHPGLGGKTNAGYGGFECSKAEQMLAPEKLAERERLKAFAGRMQIYRKAVESLNLIKTKAELPRFLGQWADLPAELRRELLEQLLERLQNDARTKNDKDLRKLMCKALEEVKA</sequence>
<feature type="domain" description="CRISPR type III-associated protein" evidence="2">
    <location>
        <begin position="72"/>
        <end position="233"/>
    </location>
</feature>
<evidence type="ECO:0000313" key="3">
    <source>
        <dbReference type="EMBL" id="GHG09770.1"/>
    </source>
</evidence>
<dbReference type="InterPro" id="IPR005537">
    <property type="entry name" value="RAMP_III_fam"/>
</dbReference>
<dbReference type="InterPro" id="IPR010172">
    <property type="entry name" value="CRISPR-assoc_prot_TM1791"/>
</dbReference>
<dbReference type="Proteomes" id="UP000632154">
    <property type="component" value="Unassembled WGS sequence"/>
</dbReference>
<evidence type="ECO:0000313" key="4">
    <source>
        <dbReference type="Proteomes" id="UP000632154"/>
    </source>
</evidence>